<feature type="region of interest" description="Disordered" evidence="1">
    <location>
        <begin position="1"/>
        <end position="47"/>
    </location>
</feature>
<keyword evidence="3" id="KW-1185">Reference proteome</keyword>
<feature type="compositionally biased region" description="Basic residues" evidence="1">
    <location>
        <begin position="9"/>
        <end position="26"/>
    </location>
</feature>
<evidence type="ECO:0000313" key="3">
    <source>
        <dbReference type="Proteomes" id="UP000250235"/>
    </source>
</evidence>
<protein>
    <submittedName>
        <fullName evidence="2">Uncharacterized protein</fullName>
    </submittedName>
</protein>
<organism evidence="2 3">
    <name type="scientific">Dorcoceras hygrometricum</name>
    <dbReference type="NCBI Taxonomy" id="472368"/>
    <lineage>
        <taxon>Eukaryota</taxon>
        <taxon>Viridiplantae</taxon>
        <taxon>Streptophyta</taxon>
        <taxon>Embryophyta</taxon>
        <taxon>Tracheophyta</taxon>
        <taxon>Spermatophyta</taxon>
        <taxon>Magnoliopsida</taxon>
        <taxon>eudicotyledons</taxon>
        <taxon>Gunneridae</taxon>
        <taxon>Pentapetalae</taxon>
        <taxon>asterids</taxon>
        <taxon>lamiids</taxon>
        <taxon>Lamiales</taxon>
        <taxon>Gesneriaceae</taxon>
        <taxon>Didymocarpoideae</taxon>
        <taxon>Trichosporeae</taxon>
        <taxon>Loxocarpinae</taxon>
        <taxon>Dorcoceras</taxon>
    </lineage>
</organism>
<proteinExistence type="predicted"/>
<evidence type="ECO:0000313" key="2">
    <source>
        <dbReference type="EMBL" id="KZV32129.1"/>
    </source>
</evidence>
<evidence type="ECO:0000256" key="1">
    <source>
        <dbReference type="SAM" id="MobiDB-lite"/>
    </source>
</evidence>
<dbReference type="EMBL" id="KV006929">
    <property type="protein sequence ID" value="KZV32129.1"/>
    <property type="molecule type" value="Genomic_DNA"/>
</dbReference>
<dbReference type="AlphaFoldDB" id="A0A2Z7BF93"/>
<reference evidence="2 3" key="1">
    <citation type="journal article" date="2015" name="Proc. Natl. Acad. Sci. U.S.A.">
        <title>The resurrection genome of Boea hygrometrica: A blueprint for survival of dehydration.</title>
        <authorList>
            <person name="Xiao L."/>
            <person name="Yang G."/>
            <person name="Zhang L."/>
            <person name="Yang X."/>
            <person name="Zhao S."/>
            <person name="Ji Z."/>
            <person name="Zhou Q."/>
            <person name="Hu M."/>
            <person name="Wang Y."/>
            <person name="Chen M."/>
            <person name="Xu Y."/>
            <person name="Jin H."/>
            <person name="Xiao X."/>
            <person name="Hu G."/>
            <person name="Bao F."/>
            <person name="Hu Y."/>
            <person name="Wan P."/>
            <person name="Li L."/>
            <person name="Deng X."/>
            <person name="Kuang T."/>
            <person name="Xiang C."/>
            <person name="Zhu J.K."/>
            <person name="Oliver M.J."/>
            <person name="He Y."/>
        </authorList>
    </citation>
    <scope>NUCLEOTIDE SEQUENCE [LARGE SCALE GENOMIC DNA]</scope>
    <source>
        <strain evidence="3">cv. XS01</strain>
    </source>
</reference>
<sequence length="272" mass="29923">MGCPGQARTKPRRKIQPSQRRRKFTGRRPPAGGHHQRSAQRKAARSSRLAARIIAHVAPNDGATCGLHVATRAAWPRQGGAPSRPIIATMLRGSRAIPATSVRRSWRTGCSPLRNILREDAGRDRPSRCAIIAQGLQRASAGIVGHRAAMRREHRTTAHAQSRADDWATAHGGGRWLQFQNFDFHPNRKNRLDEVVSLTLKQMWYRGTVSLAGNRPDYREGIAGVKTDLTLEALSLAGNSDVTIETPLLAGAWLRTDSRGIWHFKVGGGRSP</sequence>
<accession>A0A2Z7BF93</accession>
<dbReference type="Proteomes" id="UP000250235">
    <property type="component" value="Unassembled WGS sequence"/>
</dbReference>
<name>A0A2Z7BF93_9LAMI</name>
<feature type="compositionally biased region" description="Basic residues" evidence="1">
    <location>
        <begin position="34"/>
        <end position="45"/>
    </location>
</feature>
<gene>
    <name evidence="2" type="ORF">F511_17925</name>
</gene>